<protein>
    <recommendedName>
        <fullName evidence="5">YfdX protein</fullName>
    </recommendedName>
</protein>
<gene>
    <name evidence="3" type="ordered locus">GLX_13260</name>
</gene>
<dbReference type="KEGG" id="gxy:GLX_13260"/>
<keyword evidence="2" id="KW-0732">Signal</keyword>
<evidence type="ECO:0000313" key="4">
    <source>
        <dbReference type="Proteomes" id="UP000009044"/>
    </source>
</evidence>
<sequence length="233" mass="23830">MKKIALLPAALLMLGTAAGAAHATPSAGRAVNRDFAKLSVDGSRAFDDIAMARTALANNDTAGAVKLLTDANNALKRAKSDNKVFMKAEAQLTPPKKAPAGAPAPAAAASTKPVAWLPVDGEYIVTEDLEPSSTKATAVTSANTSLNKGQPAQAAQNLQVAAVDVDFVLAIAPLDTSASDVYRATNLLAGKDTKGADNALQEAQNSIRFVSEDMVGTPDGQKPTGHGKKAANN</sequence>
<dbReference type="Pfam" id="PF10938">
    <property type="entry name" value="YfdX"/>
    <property type="match status" value="1"/>
</dbReference>
<dbReference type="Gene3D" id="6.10.250.2140">
    <property type="match status" value="1"/>
</dbReference>
<reference evidence="4" key="1">
    <citation type="journal article" date="2011" name="J. Bacteriol.">
        <title>Complete genome sequence of NBRC 3288, a unique cellulose-nonproducing strain of Gluconacetobacter xylinus isolated from vinegar.</title>
        <authorList>
            <person name="Ogino H."/>
            <person name="Azuma Y."/>
            <person name="Hosoyama A."/>
            <person name="Nakazawa H."/>
            <person name="Matsutani M."/>
            <person name="Hasegawa A."/>
            <person name="Otsuyama K."/>
            <person name="Matsushita K."/>
            <person name="Fujita N."/>
            <person name="Shirai M."/>
        </authorList>
    </citation>
    <scope>NUCLEOTIDE SEQUENCE [LARGE SCALE GENOMIC DNA]</scope>
    <source>
        <strain evidence="4">NBRC 3288 / BCRC 11682 / LMG 1693</strain>
    </source>
</reference>
<dbReference type="RefSeq" id="WP_014105282.1">
    <property type="nucleotide sequence ID" value="NC_016027.1"/>
</dbReference>
<dbReference type="InterPro" id="IPR021236">
    <property type="entry name" value="Uncharacterised_YfdX"/>
</dbReference>
<feature type="signal peptide" evidence="2">
    <location>
        <begin position="1"/>
        <end position="23"/>
    </location>
</feature>
<dbReference type="Proteomes" id="UP000009044">
    <property type="component" value="Chromosome"/>
</dbReference>
<dbReference type="Gene3D" id="1.20.120.1940">
    <property type="entry name" value="YfdX protein domain"/>
    <property type="match status" value="1"/>
</dbReference>
<dbReference type="EMBL" id="AP012159">
    <property type="protein sequence ID" value="BAK83738.1"/>
    <property type="molecule type" value="Genomic_DNA"/>
</dbReference>
<accession>G2I6J1</accession>
<evidence type="ECO:0008006" key="5">
    <source>
        <dbReference type="Google" id="ProtNLM"/>
    </source>
</evidence>
<proteinExistence type="predicted"/>
<evidence type="ECO:0000313" key="3">
    <source>
        <dbReference type="EMBL" id="BAK83738.1"/>
    </source>
</evidence>
<feature type="region of interest" description="Disordered" evidence="1">
    <location>
        <begin position="210"/>
        <end position="233"/>
    </location>
</feature>
<evidence type="ECO:0000256" key="2">
    <source>
        <dbReference type="SAM" id="SignalP"/>
    </source>
</evidence>
<organism evidence="3 4">
    <name type="scientific">Komagataeibacter medellinensis (strain NBRC 3288 / BCRC 11682 / LMG 1693 / Kondo 51)</name>
    <name type="common">Gluconacetobacter medellinensis</name>
    <dbReference type="NCBI Taxonomy" id="634177"/>
    <lineage>
        <taxon>Bacteria</taxon>
        <taxon>Pseudomonadati</taxon>
        <taxon>Pseudomonadota</taxon>
        <taxon>Alphaproteobacteria</taxon>
        <taxon>Acetobacterales</taxon>
        <taxon>Acetobacteraceae</taxon>
        <taxon>Komagataeibacter</taxon>
    </lineage>
</organism>
<dbReference type="HOGENOM" id="CLU_091661_0_0_5"/>
<feature type="chain" id="PRO_5003430664" description="YfdX protein" evidence="2">
    <location>
        <begin position="24"/>
        <end position="233"/>
    </location>
</feature>
<evidence type="ECO:0000256" key="1">
    <source>
        <dbReference type="SAM" id="MobiDB-lite"/>
    </source>
</evidence>
<name>G2I6J1_KOMMN</name>
<dbReference type="eggNOG" id="ENOG5032TN3">
    <property type="taxonomic scope" value="Bacteria"/>
</dbReference>
<dbReference type="STRING" id="634177.GLX_13260"/>
<dbReference type="PATRIC" id="fig|634177.7.peg.1527"/>
<dbReference type="AlphaFoldDB" id="G2I6J1"/>